<feature type="compositionally biased region" description="Basic residues" evidence="1">
    <location>
        <begin position="50"/>
        <end position="67"/>
    </location>
</feature>
<reference evidence="3 4" key="1">
    <citation type="journal article" date="2019" name="Sci. Rep.">
        <title>Orb-weaving spider Araneus ventricosus genome elucidates the spidroin gene catalogue.</title>
        <authorList>
            <person name="Kono N."/>
            <person name="Nakamura H."/>
            <person name="Ohtoshi R."/>
            <person name="Moran D.A.P."/>
            <person name="Shinohara A."/>
            <person name="Yoshida Y."/>
            <person name="Fujiwara M."/>
            <person name="Mori M."/>
            <person name="Tomita M."/>
            <person name="Arakawa K."/>
        </authorList>
    </citation>
    <scope>NUCLEOTIDE SEQUENCE [LARGE SCALE GENOMIC DNA]</scope>
</reference>
<dbReference type="InterPro" id="IPR006579">
    <property type="entry name" value="Pre_C2HC_dom"/>
</dbReference>
<dbReference type="Pfam" id="PF07530">
    <property type="entry name" value="PRE_C2HC"/>
    <property type="match status" value="1"/>
</dbReference>
<dbReference type="Proteomes" id="UP000499080">
    <property type="component" value="Unassembled WGS sequence"/>
</dbReference>
<evidence type="ECO:0000259" key="2">
    <source>
        <dbReference type="Pfam" id="PF07530"/>
    </source>
</evidence>
<evidence type="ECO:0000256" key="1">
    <source>
        <dbReference type="SAM" id="MobiDB-lite"/>
    </source>
</evidence>
<evidence type="ECO:0000313" key="4">
    <source>
        <dbReference type="Proteomes" id="UP000499080"/>
    </source>
</evidence>
<accession>A0A4Y2QAL5</accession>
<organism evidence="3 4">
    <name type="scientific">Araneus ventricosus</name>
    <name type="common">Orbweaver spider</name>
    <name type="synonym">Epeira ventricosa</name>
    <dbReference type="NCBI Taxonomy" id="182803"/>
    <lineage>
        <taxon>Eukaryota</taxon>
        <taxon>Metazoa</taxon>
        <taxon>Ecdysozoa</taxon>
        <taxon>Arthropoda</taxon>
        <taxon>Chelicerata</taxon>
        <taxon>Arachnida</taxon>
        <taxon>Araneae</taxon>
        <taxon>Araneomorphae</taxon>
        <taxon>Entelegynae</taxon>
        <taxon>Araneoidea</taxon>
        <taxon>Araneidae</taxon>
        <taxon>Araneus</taxon>
    </lineage>
</organism>
<feature type="region of interest" description="Disordered" evidence="1">
    <location>
        <begin position="48"/>
        <end position="74"/>
    </location>
</feature>
<protein>
    <recommendedName>
        <fullName evidence="2">Pre-C2HC domain-containing protein</fullName>
    </recommendedName>
</protein>
<feature type="domain" description="Pre-C2HC" evidence="2">
    <location>
        <begin position="280"/>
        <end position="343"/>
    </location>
</feature>
<gene>
    <name evidence="3" type="ORF">AVEN_250409_1</name>
</gene>
<sequence>MANLTGPEYDGLDVMEKINLWHRKSKEGRPPSESELEYCKKIQEHEKKRSISRQMLRRARKKLKRATPRSEASVRAEEEIERANEAMKLANSILEMTGLCPVLNCPIHSAPKKEGDSTHMEDTSCTDMETDSIIDDHEQVNLLPVETKAEEAEFQKVSPRKAAREMQQPGPSPIKTANKFTPIADENRQVEVPKSIPEINLKIIANYNLILKDINQQFPKTENRLRRDLIGIKADSEENREKIIQLLKHKNLEFTLSEAFEDRPLKVVIRDLPINMDLTEITQCLEEKGYKIGRTTQMKNYREKTPLPLYLIDLKKTGNYASIFNEKQVCYFKVKIVPYRQRKKSYHLL</sequence>
<evidence type="ECO:0000313" key="3">
    <source>
        <dbReference type="EMBL" id="GBN59657.1"/>
    </source>
</evidence>
<feature type="region of interest" description="Disordered" evidence="1">
    <location>
        <begin position="154"/>
        <end position="178"/>
    </location>
</feature>
<name>A0A4Y2QAL5_ARAVE</name>
<comment type="caution">
    <text evidence="3">The sequence shown here is derived from an EMBL/GenBank/DDBJ whole genome shotgun (WGS) entry which is preliminary data.</text>
</comment>
<dbReference type="EMBL" id="BGPR01219608">
    <property type="protein sequence ID" value="GBN59657.1"/>
    <property type="molecule type" value="Genomic_DNA"/>
</dbReference>
<keyword evidence="4" id="KW-1185">Reference proteome</keyword>
<proteinExistence type="predicted"/>
<dbReference type="AlphaFoldDB" id="A0A4Y2QAL5"/>